<dbReference type="PROSITE" id="PS51257">
    <property type="entry name" value="PROKAR_LIPOPROTEIN"/>
    <property type="match status" value="1"/>
</dbReference>
<dbReference type="AlphaFoldDB" id="A0A2U1TY60"/>
<proteinExistence type="predicted"/>
<sequence>MLIRLMWIGLFCGGLSGCSVATYSHKLEDYQGSDRVGMTFDNRNLDYIRVYPNTNECINLDAPDNGYTNNAIGFQTKLNNKELGFPEIPESSPMKREFWVSAKGNIAVRMIAANGTAHTITFKPVIGNYYYVTGVLVSPYSPRHLAVYEVFKTDKGFYDRRPVTDLAIKNCKTFDSRFQKF</sequence>
<accession>A0A2U1TY60</accession>
<reference evidence="2 3" key="1">
    <citation type="submission" date="2018-04" db="EMBL/GenBank/DDBJ databases">
        <title>Brenneria corticis sp.nov.</title>
        <authorList>
            <person name="Li Y."/>
        </authorList>
    </citation>
    <scope>NUCLEOTIDE SEQUENCE [LARGE SCALE GENOMIC DNA]</scope>
    <source>
        <strain evidence="2 3">LMG 27715</strain>
    </source>
</reference>
<dbReference type="OrthoDB" id="6420088at2"/>
<gene>
    <name evidence="2" type="ORF">B4923_05245</name>
</gene>
<organism evidence="2 3">
    <name type="scientific">Brenneria roseae subsp. americana</name>
    <dbReference type="NCBI Taxonomy" id="1508507"/>
    <lineage>
        <taxon>Bacteria</taxon>
        <taxon>Pseudomonadati</taxon>
        <taxon>Pseudomonadota</taxon>
        <taxon>Gammaproteobacteria</taxon>
        <taxon>Enterobacterales</taxon>
        <taxon>Pectobacteriaceae</taxon>
        <taxon>Brenneria</taxon>
    </lineage>
</organism>
<comment type="caution">
    <text evidence="2">The sequence shown here is derived from an EMBL/GenBank/DDBJ whole genome shotgun (WGS) entry which is preliminary data.</text>
</comment>
<feature type="chain" id="PRO_5015595185" description="Lipoprotein" evidence="1">
    <location>
        <begin position="22"/>
        <end position="181"/>
    </location>
</feature>
<dbReference type="EMBL" id="QDKJ01000003">
    <property type="protein sequence ID" value="PWC14314.1"/>
    <property type="molecule type" value="Genomic_DNA"/>
</dbReference>
<evidence type="ECO:0000313" key="3">
    <source>
        <dbReference type="Proteomes" id="UP000245138"/>
    </source>
</evidence>
<dbReference type="RefSeq" id="WP_109053312.1">
    <property type="nucleotide sequence ID" value="NZ_QDKJ01000003.1"/>
</dbReference>
<keyword evidence="3" id="KW-1185">Reference proteome</keyword>
<protein>
    <recommendedName>
        <fullName evidence="4">Lipoprotein</fullName>
    </recommendedName>
</protein>
<feature type="signal peptide" evidence="1">
    <location>
        <begin position="1"/>
        <end position="21"/>
    </location>
</feature>
<evidence type="ECO:0000256" key="1">
    <source>
        <dbReference type="SAM" id="SignalP"/>
    </source>
</evidence>
<evidence type="ECO:0000313" key="2">
    <source>
        <dbReference type="EMBL" id="PWC14314.1"/>
    </source>
</evidence>
<evidence type="ECO:0008006" key="4">
    <source>
        <dbReference type="Google" id="ProtNLM"/>
    </source>
</evidence>
<name>A0A2U1TY60_9GAMM</name>
<dbReference type="Proteomes" id="UP000245138">
    <property type="component" value="Unassembled WGS sequence"/>
</dbReference>
<keyword evidence="1" id="KW-0732">Signal</keyword>